<dbReference type="Pfam" id="PF01371">
    <property type="entry name" value="Trp_repressor"/>
    <property type="match status" value="1"/>
</dbReference>
<dbReference type="EMBL" id="LBPY01000011">
    <property type="protein sequence ID" value="KKP66192.1"/>
    <property type="molecule type" value="Genomic_DNA"/>
</dbReference>
<organism evidence="8 9">
    <name type="scientific">Candidatus Nomurabacteria bacterium GW2011_GWE1_35_16</name>
    <dbReference type="NCBI Taxonomy" id="1618761"/>
    <lineage>
        <taxon>Bacteria</taxon>
        <taxon>Candidatus Nomuraibacteriota</taxon>
    </lineage>
</organism>
<keyword evidence="7" id="KW-0804">Transcription</keyword>
<dbReference type="PANTHER" id="PTHR38025">
    <property type="entry name" value="TRP OPERON REPRESSOR"/>
    <property type="match status" value="1"/>
</dbReference>
<evidence type="ECO:0000313" key="9">
    <source>
        <dbReference type="Proteomes" id="UP000034952"/>
    </source>
</evidence>
<comment type="caution">
    <text evidence="8">The sequence shown here is derived from an EMBL/GenBank/DDBJ whole genome shotgun (WGS) entry which is preliminary data.</text>
</comment>
<evidence type="ECO:0000256" key="6">
    <source>
        <dbReference type="ARBA" id="ARBA00023125"/>
    </source>
</evidence>
<proteinExistence type="inferred from homology"/>
<gene>
    <name evidence="8" type="ORF">UR64_C0011G0014</name>
</gene>
<dbReference type="Gene3D" id="1.10.1270.10">
    <property type="entry name" value="TrpR-like"/>
    <property type="match status" value="1"/>
</dbReference>
<dbReference type="AlphaFoldDB" id="A0A0G0EFS4"/>
<name>A0A0G0EFS4_9BACT</name>
<evidence type="ECO:0000256" key="3">
    <source>
        <dbReference type="ARBA" id="ARBA00022490"/>
    </source>
</evidence>
<evidence type="ECO:0000313" key="8">
    <source>
        <dbReference type="EMBL" id="KKP66192.1"/>
    </source>
</evidence>
<dbReference type="Proteomes" id="UP000034952">
    <property type="component" value="Unassembled WGS sequence"/>
</dbReference>
<keyword evidence="6" id="KW-0238">DNA-binding</keyword>
<dbReference type="SUPFAM" id="SSF48295">
    <property type="entry name" value="TrpR-like"/>
    <property type="match status" value="1"/>
</dbReference>
<protein>
    <submittedName>
        <fullName evidence="8">Trp repressor</fullName>
    </submittedName>
</protein>
<keyword evidence="4" id="KW-0678">Repressor</keyword>
<evidence type="ECO:0000256" key="2">
    <source>
        <dbReference type="ARBA" id="ARBA00007027"/>
    </source>
</evidence>
<keyword evidence="3" id="KW-0963">Cytoplasm</keyword>
<comment type="similarity">
    <text evidence="2">Belongs to the TrpR family.</text>
</comment>
<evidence type="ECO:0000256" key="4">
    <source>
        <dbReference type="ARBA" id="ARBA00022491"/>
    </source>
</evidence>
<dbReference type="PANTHER" id="PTHR38025:SF1">
    <property type="entry name" value="TRP OPERON REPRESSOR"/>
    <property type="match status" value="1"/>
</dbReference>
<dbReference type="GO" id="GO:0005737">
    <property type="term" value="C:cytoplasm"/>
    <property type="evidence" value="ECO:0007669"/>
    <property type="project" value="UniProtKB-SubCell"/>
</dbReference>
<dbReference type="GO" id="GO:0043565">
    <property type="term" value="F:sequence-specific DNA binding"/>
    <property type="evidence" value="ECO:0007669"/>
    <property type="project" value="InterPro"/>
</dbReference>
<evidence type="ECO:0000256" key="1">
    <source>
        <dbReference type="ARBA" id="ARBA00004496"/>
    </source>
</evidence>
<evidence type="ECO:0000256" key="5">
    <source>
        <dbReference type="ARBA" id="ARBA00023015"/>
    </source>
</evidence>
<sequence>MGIKKEKNLIETLINIHNDSKLLDTFLTDLLTPSEYEEIKKRWEIVKMLNNGVNQHKISKDLHVGIATVTRGSRALRDSKGGFKKVLYL</sequence>
<dbReference type="InterPro" id="IPR038116">
    <property type="entry name" value="TrpR-like_sf"/>
</dbReference>
<keyword evidence="5" id="KW-0805">Transcription regulation</keyword>
<accession>A0A0G0EFS4</accession>
<dbReference type="InterPro" id="IPR000831">
    <property type="entry name" value="Trp_repress"/>
</dbReference>
<reference evidence="8 9" key="1">
    <citation type="journal article" date="2015" name="Nature">
        <title>rRNA introns, odd ribosomes, and small enigmatic genomes across a large radiation of phyla.</title>
        <authorList>
            <person name="Brown C.T."/>
            <person name="Hug L.A."/>
            <person name="Thomas B.C."/>
            <person name="Sharon I."/>
            <person name="Castelle C.J."/>
            <person name="Singh A."/>
            <person name="Wilkins M.J."/>
            <person name="Williams K.H."/>
            <person name="Banfield J.F."/>
        </authorList>
    </citation>
    <scope>NUCLEOTIDE SEQUENCE [LARGE SCALE GENOMIC DNA]</scope>
</reference>
<comment type="subcellular location">
    <subcellularLocation>
        <location evidence="1">Cytoplasm</location>
    </subcellularLocation>
</comment>
<dbReference type="GO" id="GO:0003700">
    <property type="term" value="F:DNA-binding transcription factor activity"/>
    <property type="evidence" value="ECO:0007669"/>
    <property type="project" value="InterPro"/>
</dbReference>
<dbReference type="InterPro" id="IPR013335">
    <property type="entry name" value="Trp_repress_bac"/>
</dbReference>
<evidence type="ECO:0000256" key="7">
    <source>
        <dbReference type="ARBA" id="ARBA00023163"/>
    </source>
</evidence>
<dbReference type="InterPro" id="IPR010921">
    <property type="entry name" value="Trp_repressor/repl_initiator"/>
</dbReference>